<dbReference type="InterPro" id="IPR012507">
    <property type="entry name" value="YibE_F"/>
</dbReference>
<dbReference type="STRING" id="84029.CROST_02830"/>
<dbReference type="Proteomes" id="UP000190951">
    <property type="component" value="Chromosome"/>
</dbReference>
<evidence type="ECO:0000313" key="1">
    <source>
        <dbReference type="EMBL" id="URZ10729.1"/>
    </source>
</evidence>
<dbReference type="PANTHER" id="PTHR41771:SF1">
    <property type="entry name" value="MEMBRANE PROTEIN"/>
    <property type="match status" value="1"/>
</dbReference>
<name>A0A1S8MFQ0_9CLOT</name>
<dbReference type="AlphaFoldDB" id="A0A1S8MFQ0"/>
<dbReference type="PANTHER" id="PTHR41771">
    <property type="entry name" value="MEMBRANE PROTEIN-RELATED"/>
    <property type="match status" value="1"/>
</dbReference>
<accession>A0A1S8MFQ0</accession>
<dbReference type="Pfam" id="PF07907">
    <property type="entry name" value="YibE_F"/>
    <property type="match status" value="1"/>
</dbReference>
<dbReference type="RefSeq" id="WP_077832441.1">
    <property type="nucleotide sequence ID" value="NZ_CP096983.1"/>
</dbReference>
<evidence type="ECO:0000313" key="2">
    <source>
        <dbReference type="Proteomes" id="UP000190951"/>
    </source>
</evidence>
<gene>
    <name evidence="1" type="ORF">CROST_014390</name>
</gene>
<proteinExistence type="predicted"/>
<dbReference type="KEGG" id="crw:CROST_014390"/>
<organism evidence="1 2">
    <name type="scientific">Clostridium felsineum</name>
    <dbReference type="NCBI Taxonomy" id="36839"/>
    <lineage>
        <taxon>Bacteria</taxon>
        <taxon>Bacillati</taxon>
        <taxon>Bacillota</taxon>
        <taxon>Clostridia</taxon>
        <taxon>Eubacteriales</taxon>
        <taxon>Clostridiaceae</taxon>
        <taxon>Clostridium</taxon>
    </lineage>
</organism>
<sequence length="382" mass="43107">MLFQKKLFFSNSNNHKKNIIMFIILLLLLIIGIYFVNSNENTYKKSIAKIIYVTNKNSKTETSTGKYEAIKNQYITAIILNGKYSGKKINLQNIVSYSEVNDINLRVNDEVFISYSENTQNKPTSFKILELKRDKYIFYIAFIFILLMIIISGKIGIRSLGSVLINIVIFYAIIELFLHNFSLVFIFLFSLLIFTFSSLFMVSGINKKAISAIVSTIIGTTITILIALIAIKLNNSNGVRFEEMEFLTHPPEKMFYIELLIGTLGAVMDIAISISSSINELYTKNPNIEKKSLIKSGLEIGKDIMGTMSNTMLFAYISGSIPFIILLLRNQTPLYNIINENLSLEIIRALTGSIGIVLSIPISIFISIVLLNNKKIGEFIKS</sequence>
<reference evidence="1 2" key="1">
    <citation type="submission" date="2022-04" db="EMBL/GenBank/DDBJ databases">
        <title>Genome sequence of C. roseum typestrain.</title>
        <authorList>
            <person name="Poehlein A."/>
            <person name="Schoch T."/>
            <person name="Duerre P."/>
            <person name="Daniel R."/>
        </authorList>
    </citation>
    <scope>NUCLEOTIDE SEQUENCE [LARGE SCALE GENOMIC DNA]</scope>
    <source>
        <strain evidence="1 2">DSM 7320</strain>
    </source>
</reference>
<protein>
    <submittedName>
        <fullName evidence="1">Uncharacterized protein</fullName>
    </submittedName>
</protein>
<keyword evidence="2" id="KW-1185">Reference proteome</keyword>
<dbReference type="EMBL" id="CP096983">
    <property type="protein sequence ID" value="URZ10729.1"/>
    <property type="molecule type" value="Genomic_DNA"/>
</dbReference>